<feature type="transmembrane region" description="Helical" evidence="7">
    <location>
        <begin position="41"/>
        <end position="65"/>
    </location>
</feature>
<comment type="similarity">
    <text evidence="7">Belongs to the binding-protein-dependent transport system permease family.</text>
</comment>
<keyword evidence="2 7" id="KW-0813">Transport</keyword>
<feature type="transmembrane region" description="Helical" evidence="7">
    <location>
        <begin position="72"/>
        <end position="90"/>
    </location>
</feature>
<dbReference type="Gene3D" id="1.10.3720.10">
    <property type="entry name" value="MetI-like"/>
    <property type="match status" value="1"/>
</dbReference>
<dbReference type="CDD" id="cd06261">
    <property type="entry name" value="TM_PBP2"/>
    <property type="match status" value="1"/>
</dbReference>
<reference evidence="9" key="1">
    <citation type="submission" date="2019-11" db="EMBL/GenBank/DDBJ databases">
        <title>Characterization of Clostridium perfringens isolates from swine manure treated agricultural soils.</title>
        <authorList>
            <person name="Wushke S.T."/>
        </authorList>
    </citation>
    <scope>NUCLEOTIDE SEQUENCE</scope>
    <source>
        <strain evidence="9">X94</strain>
    </source>
</reference>
<evidence type="ECO:0000259" key="8">
    <source>
        <dbReference type="PROSITE" id="PS50928"/>
    </source>
</evidence>
<dbReference type="PANTHER" id="PTHR30450:SF1">
    <property type="entry name" value="D-METHIONINE TRANSPORT SYSTEM PERMEASE PROTEIN METI-RELATED"/>
    <property type="match status" value="1"/>
</dbReference>
<evidence type="ECO:0000256" key="2">
    <source>
        <dbReference type="ARBA" id="ARBA00022448"/>
    </source>
</evidence>
<evidence type="ECO:0000256" key="1">
    <source>
        <dbReference type="ARBA" id="ARBA00004651"/>
    </source>
</evidence>
<accession>A0AAW9I4V5</accession>
<name>A0AAW9I4V5_CLOPF</name>
<proteinExistence type="inferred from homology"/>
<organism evidence="9 10">
    <name type="scientific">Clostridium perfringens</name>
    <dbReference type="NCBI Taxonomy" id="1502"/>
    <lineage>
        <taxon>Bacteria</taxon>
        <taxon>Bacillati</taxon>
        <taxon>Bacillota</taxon>
        <taxon>Clostridia</taxon>
        <taxon>Eubacteriales</taxon>
        <taxon>Clostridiaceae</taxon>
        <taxon>Clostridium</taxon>
    </lineage>
</organism>
<evidence type="ECO:0000313" key="10">
    <source>
        <dbReference type="Proteomes" id="UP001288778"/>
    </source>
</evidence>
<keyword evidence="5 7" id="KW-1133">Transmembrane helix</keyword>
<keyword evidence="3" id="KW-1003">Cell membrane</keyword>
<gene>
    <name evidence="9" type="ORF">GNF68_16645</name>
</gene>
<evidence type="ECO:0000256" key="5">
    <source>
        <dbReference type="ARBA" id="ARBA00022989"/>
    </source>
</evidence>
<feature type="domain" description="ABC transmembrane type-1" evidence="8">
    <location>
        <begin position="1"/>
        <end position="115"/>
    </location>
</feature>
<protein>
    <submittedName>
        <fullName evidence="9">ABC transporter permease subunit</fullName>
    </submittedName>
</protein>
<sequence length="126" mass="13273">LVPITVSATAFLAKLIEGAMKEVDPQLVEAMRSFGISDFHLIFGVMLSEALPAIISGVIIATIAILGSTAMAGTMGAGGIGSVAVTYGYQGFNKKVMLTTTIILIFMVQSIQLIGNCVYKKMKKDV</sequence>
<evidence type="ECO:0000256" key="7">
    <source>
        <dbReference type="RuleBase" id="RU363032"/>
    </source>
</evidence>
<dbReference type="PROSITE" id="PS50928">
    <property type="entry name" value="ABC_TM1"/>
    <property type="match status" value="1"/>
</dbReference>
<dbReference type="EMBL" id="WNUI01000515">
    <property type="protein sequence ID" value="MDZ4910615.1"/>
    <property type="molecule type" value="Genomic_DNA"/>
</dbReference>
<feature type="transmembrane region" description="Helical" evidence="7">
    <location>
        <begin position="96"/>
        <end position="119"/>
    </location>
</feature>
<keyword evidence="6 7" id="KW-0472">Membrane</keyword>
<feature type="non-terminal residue" evidence="9">
    <location>
        <position position="1"/>
    </location>
</feature>
<comment type="subcellular location">
    <subcellularLocation>
        <location evidence="1 7">Cell membrane</location>
        <topology evidence="1 7">Multi-pass membrane protein</topology>
    </subcellularLocation>
</comment>
<keyword evidence="4 7" id="KW-0812">Transmembrane</keyword>
<dbReference type="SUPFAM" id="SSF161098">
    <property type="entry name" value="MetI-like"/>
    <property type="match status" value="1"/>
</dbReference>
<evidence type="ECO:0000313" key="9">
    <source>
        <dbReference type="EMBL" id="MDZ4910615.1"/>
    </source>
</evidence>
<evidence type="ECO:0000256" key="3">
    <source>
        <dbReference type="ARBA" id="ARBA00022475"/>
    </source>
</evidence>
<dbReference type="Pfam" id="PF00528">
    <property type="entry name" value="BPD_transp_1"/>
    <property type="match status" value="1"/>
</dbReference>
<dbReference type="InterPro" id="IPR000515">
    <property type="entry name" value="MetI-like"/>
</dbReference>
<dbReference type="RefSeq" id="WP_322395816.1">
    <property type="nucleotide sequence ID" value="NZ_WNUI01000515.1"/>
</dbReference>
<dbReference type="InterPro" id="IPR051322">
    <property type="entry name" value="AA_ABC_Transporter_Permease"/>
</dbReference>
<dbReference type="AlphaFoldDB" id="A0AAW9I4V5"/>
<dbReference type="GO" id="GO:0048473">
    <property type="term" value="P:D-methionine transmembrane transport"/>
    <property type="evidence" value="ECO:0007669"/>
    <property type="project" value="TreeGrafter"/>
</dbReference>
<evidence type="ECO:0000256" key="4">
    <source>
        <dbReference type="ARBA" id="ARBA00022692"/>
    </source>
</evidence>
<evidence type="ECO:0000256" key="6">
    <source>
        <dbReference type="ARBA" id="ARBA00023136"/>
    </source>
</evidence>
<dbReference type="InterPro" id="IPR035906">
    <property type="entry name" value="MetI-like_sf"/>
</dbReference>
<dbReference type="Proteomes" id="UP001288778">
    <property type="component" value="Unassembled WGS sequence"/>
</dbReference>
<comment type="caution">
    <text evidence="9">The sequence shown here is derived from an EMBL/GenBank/DDBJ whole genome shotgun (WGS) entry which is preliminary data.</text>
</comment>
<dbReference type="PANTHER" id="PTHR30450">
    <property type="entry name" value="ABC TRANSPORTER PERMEASE"/>
    <property type="match status" value="1"/>
</dbReference>
<dbReference type="GO" id="GO:0005886">
    <property type="term" value="C:plasma membrane"/>
    <property type="evidence" value="ECO:0007669"/>
    <property type="project" value="UniProtKB-SubCell"/>
</dbReference>